<evidence type="ECO:0000256" key="3">
    <source>
        <dbReference type="ARBA" id="ARBA00022737"/>
    </source>
</evidence>
<keyword evidence="6" id="KW-0539">Nucleus</keyword>
<dbReference type="InterPro" id="IPR012934">
    <property type="entry name" value="Znf_AD"/>
</dbReference>
<feature type="domain" description="C2H2-type" evidence="8">
    <location>
        <begin position="405"/>
        <end position="433"/>
    </location>
</feature>
<dbReference type="OrthoDB" id="40579at2759"/>
<evidence type="ECO:0000256" key="4">
    <source>
        <dbReference type="ARBA" id="ARBA00022771"/>
    </source>
</evidence>
<dbReference type="SMART" id="SM00868">
    <property type="entry name" value="zf-AD"/>
    <property type="match status" value="1"/>
</dbReference>
<evidence type="ECO:0000256" key="5">
    <source>
        <dbReference type="ARBA" id="ARBA00022833"/>
    </source>
</evidence>
<feature type="compositionally biased region" description="Polar residues" evidence="7">
    <location>
        <begin position="134"/>
        <end position="143"/>
    </location>
</feature>
<dbReference type="Pfam" id="PF00096">
    <property type="entry name" value="zf-C2H2"/>
    <property type="match status" value="4"/>
</dbReference>
<dbReference type="PROSITE" id="PS00028">
    <property type="entry name" value="ZINC_FINGER_C2H2_1"/>
    <property type="match status" value="7"/>
</dbReference>
<comment type="subcellular location">
    <subcellularLocation>
        <location evidence="1">Nucleus</location>
    </subcellularLocation>
</comment>
<dbReference type="SUPFAM" id="SSF57716">
    <property type="entry name" value="Glucocorticoid receptor-like (DNA-binding domain)"/>
    <property type="match status" value="1"/>
</dbReference>
<dbReference type="Pfam" id="PF07776">
    <property type="entry name" value="zf-AD"/>
    <property type="match status" value="1"/>
</dbReference>
<dbReference type="SUPFAM" id="SSF57667">
    <property type="entry name" value="beta-beta-alpha zinc fingers"/>
    <property type="match status" value="2"/>
</dbReference>
<dbReference type="GO" id="GO:0008270">
    <property type="term" value="F:zinc ion binding"/>
    <property type="evidence" value="ECO:0007669"/>
    <property type="project" value="UniProtKB-KW"/>
</dbReference>
<dbReference type="InterPro" id="IPR036236">
    <property type="entry name" value="Znf_C2H2_sf"/>
</dbReference>
<dbReference type="PROSITE" id="PS50157">
    <property type="entry name" value="ZINC_FINGER_C2H2_2"/>
    <property type="match status" value="5"/>
</dbReference>
<reference evidence="9" key="2">
    <citation type="submission" date="2020-05" db="UniProtKB">
        <authorList>
            <consortium name="EnsemblMetazoa"/>
        </authorList>
    </citation>
    <scope>IDENTIFICATION</scope>
    <source>
        <strain evidence="9">LVP_AGWG</strain>
    </source>
</reference>
<dbReference type="FunFam" id="3.30.160.60:FF:000145">
    <property type="entry name" value="Zinc finger protein 574"/>
    <property type="match status" value="1"/>
</dbReference>
<organism evidence="9 10">
    <name type="scientific">Aedes aegypti</name>
    <name type="common">Yellowfever mosquito</name>
    <name type="synonym">Culex aegypti</name>
    <dbReference type="NCBI Taxonomy" id="7159"/>
    <lineage>
        <taxon>Eukaryota</taxon>
        <taxon>Metazoa</taxon>
        <taxon>Ecdysozoa</taxon>
        <taxon>Arthropoda</taxon>
        <taxon>Hexapoda</taxon>
        <taxon>Insecta</taxon>
        <taxon>Pterygota</taxon>
        <taxon>Neoptera</taxon>
        <taxon>Endopterygota</taxon>
        <taxon>Diptera</taxon>
        <taxon>Nematocera</taxon>
        <taxon>Culicoidea</taxon>
        <taxon>Culicidae</taxon>
        <taxon>Culicinae</taxon>
        <taxon>Aedini</taxon>
        <taxon>Aedes</taxon>
        <taxon>Stegomyia</taxon>
    </lineage>
</organism>
<gene>
    <name evidence="9" type="primary">5572955</name>
</gene>
<feature type="domain" description="C2H2-type" evidence="8">
    <location>
        <begin position="492"/>
        <end position="519"/>
    </location>
</feature>
<feature type="domain" description="C2H2-type" evidence="8">
    <location>
        <begin position="520"/>
        <end position="548"/>
    </location>
</feature>
<dbReference type="SMART" id="SM00355">
    <property type="entry name" value="ZnF_C2H2"/>
    <property type="match status" value="10"/>
</dbReference>
<proteinExistence type="predicted"/>
<dbReference type="InParanoid" id="A0A1S4FPI2"/>
<sequence>MDIVPESCRLCLSASEPTSPIYERLTLAEITELLLDTLGIQISNAEDYANICNGCEMKVKLMYTIYNEFRQADKLFCSFLDTKRSEMALMEEDKTSISIVTVLPLETIREDKVETECEMATDVRDGNENEDNVQRTTSLTISKQEYEDSDDQDYVDVSFPDPDYSSDEDKPSTSKLLSCYICKDFNGTKRALVSHLQNDHSPLLPYYCDRCLVGFDEDLIAVNLHFQSHDLPYGCLFCEDLFSTEEELEAHSKSCIGYQCSHCLDYFQVVQYLKEHDCKSSKNQRVRVLTKMVGPLRNMNRYIPHVCGMCNEDMGKNDRLAYHFEREHNNCQLQLFSCDICPKKFTMLLAARLHRISHKSYQVKQRKPVVQERNECSICLREFRFNKELLAHIEAEHAESGVEFHQCSKCERKFTSEAKLQKHDYNTHQGKQPQFFCSYCGRVFNKKLGLRDHENLHRGITEYHCKDCNKNFTYKSTYDRHMQVVHSDAKEFTCEYCHKSFKRKPTLKVHLRLHTGEKPYQCEYCSRRFVDPSSFHKHKTKEHGWKSSFHA</sequence>
<keyword evidence="2" id="KW-0479">Metal-binding</keyword>
<dbReference type="VEuPathDB" id="VectorBase:AAEL010176"/>
<protein>
    <recommendedName>
        <fullName evidence="8">C2H2-type domain-containing protein</fullName>
    </recommendedName>
</protein>
<evidence type="ECO:0000256" key="6">
    <source>
        <dbReference type="ARBA" id="ARBA00023242"/>
    </source>
</evidence>
<dbReference type="GO" id="GO:0005634">
    <property type="term" value="C:nucleus"/>
    <property type="evidence" value="ECO:0007669"/>
    <property type="project" value="UniProtKB-SubCell"/>
</dbReference>
<evidence type="ECO:0000313" key="9">
    <source>
        <dbReference type="EnsemblMetazoa" id="AAEL010176-PA"/>
    </source>
</evidence>
<dbReference type="PANTHER" id="PTHR23226:SF416">
    <property type="entry name" value="FI01424P"/>
    <property type="match status" value="1"/>
</dbReference>
<name>A0A1S4FPI2_AEDAE</name>
<feature type="region of interest" description="Disordered" evidence="7">
    <location>
        <begin position="120"/>
        <end position="173"/>
    </location>
</feature>
<evidence type="ECO:0000256" key="2">
    <source>
        <dbReference type="ARBA" id="ARBA00022723"/>
    </source>
</evidence>
<dbReference type="InterPro" id="IPR013087">
    <property type="entry name" value="Znf_C2H2_type"/>
</dbReference>
<accession>A0A1S4FPI2</accession>
<keyword evidence="4" id="KW-0863">Zinc-finger</keyword>
<dbReference type="FunFam" id="3.30.160.60:FF:000100">
    <property type="entry name" value="Zinc finger 45-like"/>
    <property type="match status" value="1"/>
</dbReference>
<dbReference type="EnsemblMetazoa" id="AAEL010176-RA">
    <property type="protein sequence ID" value="AAEL010176-PA"/>
    <property type="gene ID" value="AAEL010176"/>
</dbReference>
<dbReference type="GO" id="GO:0000981">
    <property type="term" value="F:DNA-binding transcription factor activity, RNA polymerase II-specific"/>
    <property type="evidence" value="ECO:0007669"/>
    <property type="project" value="TreeGrafter"/>
</dbReference>
<keyword evidence="5" id="KW-0862">Zinc</keyword>
<feature type="domain" description="C2H2-type" evidence="8">
    <location>
        <begin position="463"/>
        <end position="491"/>
    </location>
</feature>
<dbReference type="PANTHER" id="PTHR23226">
    <property type="entry name" value="ZINC FINGER AND SCAN DOMAIN-CONTAINING"/>
    <property type="match status" value="1"/>
</dbReference>
<dbReference type="Gene3D" id="3.30.160.60">
    <property type="entry name" value="Classic Zinc Finger"/>
    <property type="match status" value="5"/>
</dbReference>
<evidence type="ECO:0000256" key="1">
    <source>
        <dbReference type="ARBA" id="ARBA00004123"/>
    </source>
</evidence>
<evidence type="ECO:0000259" key="8">
    <source>
        <dbReference type="PROSITE" id="PS50157"/>
    </source>
</evidence>
<feature type="domain" description="C2H2-type" evidence="8">
    <location>
        <begin position="435"/>
        <end position="462"/>
    </location>
</feature>
<keyword evidence="10" id="KW-1185">Reference proteome</keyword>
<dbReference type="Proteomes" id="UP000008820">
    <property type="component" value="Chromosome 3"/>
</dbReference>
<dbReference type="FunCoup" id="A0A1S4FPI2">
    <property type="interactions" value="265"/>
</dbReference>
<dbReference type="AlphaFoldDB" id="A0A1S4FPI2"/>
<evidence type="ECO:0000256" key="7">
    <source>
        <dbReference type="SAM" id="MobiDB-lite"/>
    </source>
</evidence>
<reference evidence="9 10" key="1">
    <citation type="submission" date="2017-06" db="EMBL/GenBank/DDBJ databases">
        <title>Aedes aegypti genome working group (AGWG) sequencing and assembly.</title>
        <authorList>
            <consortium name="Aedes aegypti Genome Working Group (AGWG)"/>
            <person name="Matthews B.J."/>
        </authorList>
    </citation>
    <scope>NUCLEOTIDE SEQUENCE [LARGE SCALE GENOMIC DNA]</scope>
    <source>
        <strain evidence="9 10">LVP_AGWG</strain>
    </source>
</reference>
<evidence type="ECO:0000313" key="10">
    <source>
        <dbReference type="Proteomes" id="UP000008820"/>
    </source>
</evidence>
<keyword evidence="3" id="KW-0677">Repeat</keyword>
<dbReference type="GO" id="GO:0000978">
    <property type="term" value="F:RNA polymerase II cis-regulatory region sequence-specific DNA binding"/>
    <property type="evidence" value="ECO:0007669"/>
    <property type="project" value="TreeGrafter"/>
</dbReference>